<dbReference type="Gene3D" id="3.30.465.10">
    <property type="match status" value="1"/>
</dbReference>
<dbReference type="SUPFAM" id="SSF56176">
    <property type="entry name" value="FAD-binding/transporter-associated domain-like"/>
    <property type="match status" value="1"/>
</dbReference>
<dbReference type="Gene3D" id="3.30.43.10">
    <property type="entry name" value="Uridine Diphospho-n-acetylenolpyruvylglucosamine Reductase, domain 2"/>
    <property type="match status" value="1"/>
</dbReference>
<accession>A0A7C9TIN2</accession>
<evidence type="ECO:0000256" key="1">
    <source>
        <dbReference type="ARBA" id="ARBA00001974"/>
    </source>
</evidence>
<dbReference type="InterPro" id="IPR004113">
    <property type="entry name" value="FAD-bd_oxidored_4_C"/>
</dbReference>
<dbReference type="InterPro" id="IPR051264">
    <property type="entry name" value="FAD-oxidored/transferase_4"/>
</dbReference>
<dbReference type="AlphaFoldDB" id="A0A7C9TIN2"/>
<comment type="cofactor">
    <cofactor evidence="1">
        <name>FAD</name>
        <dbReference type="ChEBI" id="CHEBI:57692"/>
    </cofactor>
</comment>
<dbReference type="Gene3D" id="3.30.70.2190">
    <property type="match status" value="1"/>
</dbReference>
<dbReference type="EMBL" id="JAAGOH010000009">
    <property type="protein sequence ID" value="NDY91439.1"/>
    <property type="molecule type" value="Genomic_DNA"/>
</dbReference>
<dbReference type="InterPro" id="IPR016166">
    <property type="entry name" value="FAD-bd_PCMH"/>
</dbReference>
<dbReference type="PANTHER" id="PTHR43716">
    <property type="entry name" value="D-2-HYDROXYGLUTARATE DEHYDROGENASE, MITOCHONDRIAL"/>
    <property type="match status" value="1"/>
</dbReference>
<sequence>MSAPLLELSDLLGPKGLQATDDPQVAPWLQDWRGRYRGRPLAVASPEDHDQVQATLAWSRRHGIPVVPQGGNTGLVGGATPDTSGGQLLLSLRRLCRHLTIDADNQTVCVDAGCTLQQLQEAANAAGWLFPLSLGSESQCTVGGVLATNAGGVQVLHYGTARDLCLGLAAVLADGSSFSQLGGLRKDNTGYDLRHLLIGSEGTLGVITRATLKLFPRPARVITAWLQLESLEAAVHLFRLARQALSDVLTACEVMGPEALNVVLEQMPERLSALPDTRGWHLLIDISLPSWAGEGDGAIEWLHAQLEAGRLRRALVAQDLRQAQALWAIRAAIPPAQSRDGLNVKHDIALPVSALPRFHTACAHALESLVPGARPVVFGHLGDGNLHYNVRAPRGESPADFRARHEGTVNRCVHDLVTAHGGSISAEHGIGSLKADALAHYKAPAALAAMRSIKRALDPLGLLNPGKVLVPD</sequence>
<dbReference type="RefSeq" id="WP_163457291.1">
    <property type="nucleotide sequence ID" value="NZ_JAAGOH010000009.1"/>
</dbReference>
<gene>
    <name evidence="6" type="ORF">G3A44_09575</name>
</gene>
<comment type="caution">
    <text evidence="6">The sequence shown here is derived from an EMBL/GenBank/DDBJ whole genome shotgun (WGS) entry which is preliminary data.</text>
</comment>
<dbReference type="GO" id="GO:0022904">
    <property type="term" value="P:respiratory electron transport chain"/>
    <property type="evidence" value="ECO:0007669"/>
    <property type="project" value="TreeGrafter"/>
</dbReference>
<dbReference type="GO" id="GO:0003824">
    <property type="term" value="F:catalytic activity"/>
    <property type="evidence" value="ECO:0007669"/>
    <property type="project" value="InterPro"/>
</dbReference>
<dbReference type="InterPro" id="IPR016164">
    <property type="entry name" value="FAD-linked_Oxase-like_C"/>
</dbReference>
<dbReference type="InterPro" id="IPR016171">
    <property type="entry name" value="Vanillyl_alc_oxidase_C-sub2"/>
</dbReference>
<dbReference type="Pfam" id="PF01565">
    <property type="entry name" value="FAD_binding_4"/>
    <property type="match status" value="1"/>
</dbReference>
<dbReference type="Gene3D" id="1.10.45.10">
    <property type="entry name" value="Vanillyl-alcohol Oxidase, Chain A, domain 4"/>
    <property type="match status" value="1"/>
</dbReference>
<proteinExistence type="inferred from homology"/>
<evidence type="ECO:0000313" key="7">
    <source>
        <dbReference type="Proteomes" id="UP000484255"/>
    </source>
</evidence>
<organism evidence="6 7">
    <name type="scientific">Ideonella livida</name>
    <dbReference type="NCBI Taxonomy" id="2707176"/>
    <lineage>
        <taxon>Bacteria</taxon>
        <taxon>Pseudomonadati</taxon>
        <taxon>Pseudomonadota</taxon>
        <taxon>Betaproteobacteria</taxon>
        <taxon>Burkholderiales</taxon>
        <taxon>Sphaerotilaceae</taxon>
        <taxon>Ideonella</taxon>
    </lineage>
</organism>
<dbReference type="InterPro" id="IPR036318">
    <property type="entry name" value="FAD-bd_PCMH-like_sf"/>
</dbReference>
<dbReference type="PROSITE" id="PS51387">
    <property type="entry name" value="FAD_PCMH"/>
    <property type="match status" value="1"/>
</dbReference>
<dbReference type="Gene3D" id="3.30.70.2740">
    <property type="match status" value="1"/>
</dbReference>
<keyword evidence="4" id="KW-0274">FAD</keyword>
<name>A0A7C9TIN2_9BURK</name>
<dbReference type="InterPro" id="IPR016169">
    <property type="entry name" value="FAD-bd_PCMH_sub2"/>
</dbReference>
<keyword evidence="3" id="KW-0285">Flavoprotein</keyword>
<dbReference type="Proteomes" id="UP000484255">
    <property type="component" value="Unassembled WGS sequence"/>
</dbReference>
<evidence type="ECO:0000256" key="2">
    <source>
        <dbReference type="ARBA" id="ARBA00008000"/>
    </source>
</evidence>
<evidence type="ECO:0000256" key="3">
    <source>
        <dbReference type="ARBA" id="ARBA00022630"/>
    </source>
</evidence>
<evidence type="ECO:0000313" key="6">
    <source>
        <dbReference type="EMBL" id="NDY91439.1"/>
    </source>
</evidence>
<keyword evidence="7" id="KW-1185">Reference proteome</keyword>
<dbReference type="SUPFAM" id="SSF55103">
    <property type="entry name" value="FAD-linked oxidases, C-terminal domain"/>
    <property type="match status" value="1"/>
</dbReference>
<dbReference type="InterPro" id="IPR006094">
    <property type="entry name" value="Oxid_FAD_bind_N"/>
</dbReference>
<dbReference type="FunFam" id="1.10.45.10:FF:000001">
    <property type="entry name" value="D-lactate dehydrogenase mitochondrial"/>
    <property type="match status" value="1"/>
</dbReference>
<dbReference type="InterPro" id="IPR016167">
    <property type="entry name" value="FAD-bd_PCMH_sub1"/>
</dbReference>
<evidence type="ECO:0000256" key="4">
    <source>
        <dbReference type="ARBA" id="ARBA00022827"/>
    </source>
</evidence>
<dbReference type="PANTHER" id="PTHR43716:SF2">
    <property type="entry name" value="BLL6224 PROTEIN"/>
    <property type="match status" value="1"/>
</dbReference>
<dbReference type="Pfam" id="PF02913">
    <property type="entry name" value="FAD-oxidase_C"/>
    <property type="match status" value="1"/>
</dbReference>
<dbReference type="GO" id="GO:0071949">
    <property type="term" value="F:FAD binding"/>
    <property type="evidence" value="ECO:0007669"/>
    <property type="project" value="InterPro"/>
</dbReference>
<reference evidence="6 7" key="1">
    <citation type="submission" date="2020-02" db="EMBL/GenBank/DDBJ databases">
        <title>Ideonella bacterium strain TBM-1.</title>
        <authorList>
            <person name="Chen W.-M."/>
        </authorList>
    </citation>
    <scope>NUCLEOTIDE SEQUENCE [LARGE SCALE GENOMIC DNA]</scope>
    <source>
        <strain evidence="6 7">TBM-1</strain>
    </source>
</reference>
<evidence type="ECO:0000259" key="5">
    <source>
        <dbReference type="PROSITE" id="PS51387"/>
    </source>
</evidence>
<comment type="similarity">
    <text evidence="2">Belongs to the FAD-binding oxidoreductase/transferase type 4 family.</text>
</comment>
<feature type="domain" description="FAD-binding PCMH-type" evidence="5">
    <location>
        <begin position="36"/>
        <end position="217"/>
    </location>
</feature>
<protein>
    <submittedName>
        <fullName evidence="6">FAD-binding oxidoreductase</fullName>
    </submittedName>
</protein>